<dbReference type="PANTHER" id="PTHR30627">
    <property type="entry name" value="PEPTIDOGLYCAN D,D-TRANSPEPTIDASE"/>
    <property type="match status" value="1"/>
</dbReference>
<dbReference type="InterPro" id="IPR001460">
    <property type="entry name" value="PCN-bd_Tpept"/>
</dbReference>
<dbReference type="SUPFAM" id="SSF56519">
    <property type="entry name" value="Penicillin binding protein dimerisation domain"/>
    <property type="match status" value="1"/>
</dbReference>
<dbReference type="GO" id="GO:0071555">
    <property type="term" value="P:cell wall organization"/>
    <property type="evidence" value="ECO:0007669"/>
    <property type="project" value="UniProtKB-KW"/>
</dbReference>
<dbReference type="InterPro" id="IPR017790">
    <property type="entry name" value="Penicillin-binding_protein_2"/>
</dbReference>
<comment type="caution">
    <text evidence="16">The sequence shown here is derived from an EMBL/GenBank/DDBJ whole genome shotgun (WGS) entry which is preliminary data.</text>
</comment>
<evidence type="ECO:0000256" key="12">
    <source>
        <dbReference type="ARBA" id="ARBA00023316"/>
    </source>
</evidence>
<evidence type="ECO:0000256" key="9">
    <source>
        <dbReference type="ARBA" id="ARBA00022984"/>
    </source>
</evidence>
<evidence type="ECO:0000256" key="10">
    <source>
        <dbReference type="ARBA" id="ARBA00022989"/>
    </source>
</evidence>
<keyword evidence="6 13" id="KW-0812">Transmembrane</keyword>
<reference evidence="16 17" key="1">
    <citation type="journal article" date="2016" name="Nat. Commun.">
        <title>Thousands of microbial genomes shed light on interconnected biogeochemical processes in an aquifer system.</title>
        <authorList>
            <person name="Anantharaman K."/>
            <person name="Brown C.T."/>
            <person name="Hug L.A."/>
            <person name="Sharon I."/>
            <person name="Castelle C.J."/>
            <person name="Probst A.J."/>
            <person name="Thomas B.C."/>
            <person name="Singh A."/>
            <person name="Wilkins M.J."/>
            <person name="Karaoz U."/>
            <person name="Brodie E.L."/>
            <person name="Williams K.H."/>
            <person name="Hubbard S.S."/>
            <person name="Banfield J.F."/>
        </authorList>
    </citation>
    <scope>NUCLEOTIDE SEQUENCE [LARGE SCALE GENOMIC DNA]</scope>
</reference>
<dbReference type="EMBL" id="MHCV01000021">
    <property type="protein sequence ID" value="OGY27578.1"/>
    <property type="molecule type" value="Genomic_DNA"/>
</dbReference>
<keyword evidence="9" id="KW-0573">Peptidoglycan synthesis</keyword>
<dbReference type="Pfam" id="PF00905">
    <property type="entry name" value="Transpeptidase"/>
    <property type="match status" value="1"/>
</dbReference>
<proteinExistence type="predicted"/>
<dbReference type="GO" id="GO:0005886">
    <property type="term" value="C:plasma membrane"/>
    <property type="evidence" value="ECO:0007669"/>
    <property type="project" value="UniProtKB-SubCell"/>
</dbReference>
<dbReference type="InterPro" id="IPR050515">
    <property type="entry name" value="Beta-lactam/transpept"/>
</dbReference>
<dbReference type="InterPro" id="IPR036138">
    <property type="entry name" value="PBP_dimer_sf"/>
</dbReference>
<keyword evidence="11 13" id="KW-0472">Membrane</keyword>
<dbReference type="AlphaFoldDB" id="A0A1G1WIL5"/>
<accession>A0A1G1WIL5</accession>
<dbReference type="Proteomes" id="UP000177900">
    <property type="component" value="Unassembled WGS sequence"/>
</dbReference>
<evidence type="ECO:0000256" key="5">
    <source>
        <dbReference type="ARBA" id="ARBA00022670"/>
    </source>
</evidence>
<evidence type="ECO:0000313" key="16">
    <source>
        <dbReference type="EMBL" id="OGY27578.1"/>
    </source>
</evidence>
<sequence>MKRKFKDVVGYVFGEMIESGESRSRRAGAEDLEKAVSWQPDNLVSPIKSTIPSKISRWRILIYYLAIVSVSILLIGRAFELQVIEGGNFLSAAEENRIRVRTNHAARGVIYDRNGIILASNVPGFRVLLEPDFLPSEKTDEVVKRLSEILGKSTAEIKRKIEQNKQGEEVIISTDISHEKALILQTEENSLPGVNVEISPIRVYPFGAVASHLIGFVSEVNKEEIEGSIKEGIPYQIGDFIGKEGVEAAAENILRGFNGYDLIKVDAAGKKIGALLTTKARSGKNVTLSVDAKLQKAMYDALNRAVKKSGSPGAAVAMNPKTGEILGLLSLPSYNNNLFASGISQTQYTSILKNADRPLVNRVIGAAYPPGSTFKMVTAAAALQTGKISPGTKIEDVGVIKLGDIEFKNWYFNQYGRKEGFLDIVGAIKRSNDTFFFRVAQRLGEDILISFSKDFGLGKKSGIEIPGEVAGLVPDGVWKQKTIGEVWYPGDTLNMSIGQGYLLTTPIQMASVTATIANGGKVIRPTIFKTETPKVVNSNVAQDDYINLIKEGMKQAAEPGGTAFPFFGFKIPIGGKTGTAEIGEHVEPHAWFTAFAPYDNPEIVVTVVLENAGEGSREAAPVVKEILSWYFTNR</sequence>
<feature type="domain" description="Penicillin-binding protein dimerisation" evidence="15">
    <location>
        <begin position="104"/>
        <end position="273"/>
    </location>
</feature>
<protein>
    <submittedName>
        <fullName evidence="16">Penicillin-binding protein 2</fullName>
    </submittedName>
</protein>
<dbReference type="Gene3D" id="3.90.1310.10">
    <property type="entry name" value="Penicillin-binding protein 2a (Domain 2)"/>
    <property type="match status" value="1"/>
</dbReference>
<evidence type="ECO:0000256" key="2">
    <source>
        <dbReference type="ARBA" id="ARBA00004236"/>
    </source>
</evidence>
<feature type="domain" description="Penicillin-binding protein transpeptidase" evidence="14">
    <location>
        <begin position="313"/>
        <end position="627"/>
    </location>
</feature>
<evidence type="ECO:0000256" key="13">
    <source>
        <dbReference type="SAM" id="Phobius"/>
    </source>
</evidence>
<gene>
    <name evidence="16" type="ORF">A2864_00550</name>
</gene>
<dbReference type="GO" id="GO:0009252">
    <property type="term" value="P:peptidoglycan biosynthetic process"/>
    <property type="evidence" value="ECO:0007669"/>
    <property type="project" value="UniProtKB-KW"/>
</dbReference>
<evidence type="ECO:0000256" key="4">
    <source>
        <dbReference type="ARBA" id="ARBA00022519"/>
    </source>
</evidence>
<evidence type="ECO:0000256" key="3">
    <source>
        <dbReference type="ARBA" id="ARBA00022475"/>
    </source>
</evidence>
<dbReference type="Gene3D" id="3.40.710.10">
    <property type="entry name" value="DD-peptidase/beta-lactamase superfamily"/>
    <property type="match status" value="1"/>
</dbReference>
<evidence type="ECO:0000259" key="14">
    <source>
        <dbReference type="Pfam" id="PF00905"/>
    </source>
</evidence>
<keyword evidence="4" id="KW-0997">Cell inner membrane</keyword>
<comment type="subcellular location">
    <subcellularLocation>
        <location evidence="2">Cell membrane</location>
    </subcellularLocation>
    <subcellularLocation>
        <location evidence="1">Membrane</location>
        <topology evidence="1">Single-pass membrane protein</topology>
    </subcellularLocation>
</comment>
<dbReference type="GO" id="GO:0009002">
    <property type="term" value="F:serine-type D-Ala-D-Ala carboxypeptidase activity"/>
    <property type="evidence" value="ECO:0007669"/>
    <property type="project" value="InterPro"/>
</dbReference>
<keyword evidence="12" id="KW-0961">Cell wall biogenesis/degradation</keyword>
<evidence type="ECO:0000256" key="7">
    <source>
        <dbReference type="ARBA" id="ARBA00022801"/>
    </source>
</evidence>
<keyword evidence="8" id="KW-0133">Cell shape</keyword>
<evidence type="ECO:0000256" key="8">
    <source>
        <dbReference type="ARBA" id="ARBA00022960"/>
    </source>
</evidence>
<keyword evidence="5" id="KW-0645">Protease</keyword>
<evidence type="ECO:0000313" key="17">
    <source>
        <dbReference type="Proteomes" id="UP000177900"/>
    </source>
</evidence>
<dbReference type="GO" id="GO:0071972">
    <property type="term" value="F:peptidoglycan L,D-transpeptidase activity"/>
    <property type="evidence" value="ECO:0007669"/>
    <property type="project" value="TreeGrafter"/>
</dbReference>
<dbReference type="InterPro" id="IPR012338">
    <property type="entry name" value="Beta-lactam/transpept-like"/>
</dbReference>
<dbReference type="InterPro" id="IPR005311">
    <property type="entry name" value="PBP_dimer"/>
</dbReference>
<keyword evidence="3" id="KW-1003">Cell membrane</keyword>
<dbReference type="SUPFAM" id="SSF56601">
    <property type="entry name" value="beta-lactamase/transpeptidase-like"/>
    <property type="match status" value="1"/>
</dbReference>
<dbReference type="PANTHER" id="PTHR30627:SF2">
    <property type="entry name" value="PEPTIDOGLYCAN D,D-TRANSPEPTIDASE MRDA"/>
    <property type="match status" value="1"/>
</dbReference>
<dbReference type="GO" id="GO:0006508">
    <property type="term" value="P:proteolysis"/>
    <property type="evidence" value="ECO:0007669"/>
    <property type="project" value="UniProtKB-KW"/>
</dbReference>
<keyword evidence="10 13" id="KW-1133">Transmembrane helix</keyword>
<evidence type="ECO:0000259" key="15">
    <source>
        <dbReference type="Pfam" id="PF03717"/>
    </source>
</evidence>
<evidence type="ECO:0000256" key="6">
    <source>
        <dbReference type="ARBA" id="ARBA00022692"/>
    </source>
</evidence>
<keyword evidence="7" id="KW-0378">Hydrolase</keyword>
<feature type="transmembrane region" description="Helical" evidence="13">
    <location>
        <begin position="61"/>
        <end position="79"/>
    </location>
</feature>
<dbReference type="Pfam" id="PF03717">
    <property type="entry name" value="PBP_dimer"/>
    <property type="match status" value="1"/>
</dbReference>
<organism evidence="16 17">
    <name type="scientific">Candidatus Woykebacteria bacterium RIFCSPHIGHO2_01_FULL_39_12</name>
    <dbReference type="NCBI Taxonomy" id="1802599"/>
    <lineage>
        <taxon>Bacteria</taxon>
        <taxon>Candidatus Woykeibacteriota</taxon>
    </lineage>
</organism>
<dbReference type="NCBIfam" id="TIGR03423">
    <property type="entry name" value="pbp2_mrdA"/>
    <property type="match status" value="1"/>
</dbReference>
<evidence type="ECO:0000256" key="11">
    <source>
        <dbReference type="ARBA" id="ARBA00023136"/>
    </source>
</evidence>
<evidence type="ECO:0000256" key="1">
    <source>
        <dbReference type="ARBA" id="ARBA00004167"/>
    </source>
</evidence>
<dbReference type="GO" id="GO:0008658">
    <property type="term" value="F:penicillin binding"/>
    <property type="evidence" value="ECO:0007669"/>
    <property type="project" value="InterPro"/>
</dbReference>
<name>A0A1G1WIL5_9BACT</name>
<dbReference type="GO" id="GO:0008360">
    <property type="term" value="P:regulation of cell shape"/>
    <property type="evidence" value="ECO:0007669"/>
    <property type="project" value="UniProtKB-KW"/>
</dbReference>